<evidence type="ECO:0000256" key="18">
    <source>
        <dbReference type="PROSITE-ProRule" id="PRU10141"/>
    </source>
</evidence>
<evidence type="ECO:0000256" key="19">
    <source>
        <dbReference type="RuleBase" id="RU000304"/>
    </source>
</evidence>
<keyword evidence="10 18" id="KW-0067">ATP-binding</keyword>
<dbReference type="Gene3D" id="1.10.510.10">
    <property type="entry name" value="Transferase(Phosphotransferase) domain 1"/>
    <property type="match status" value="1"/>
</dbReference>
<evidence type="ECO:0000256" key="3">
    <source>
        <dbReference type="ARBA" id="ARBA00022527"/>
    </source>
</evidence>
<keyword evidence="7" id="KW-0732">Signal</keyword>
<dbReference type="Pfam" id="PF00069">
    <property type="entry name" value="Pkinase"/>
    <property type="match status" value="1"/>
</dbReference>
<dbReference type="AlphaFoldDB" id="A0AAN9FEP6"/>
<keyword evidence="11 20" id="KW-1133">Transmembrane helix</keyword>
<keyword evidence="3 19" id="KW-0723">Serine/threonine-protein kinase</keyword>
<dbReference type="GO" id="GO:0005524">
    <property type="term" value="F:ATP binding"/>
    <property type="evidence" value="ECO:0007669"/>
    <property type="project" value="UniProtKB-UniRule"/>
</dbReference>
<evidence type="ECO:0000256" key="17">
    <source>
        <dbReference type="ARBA" id="ARBA00048679"/>
    </source>
</evidence>
<dbReference type="PROSITE" id="PS00107">
    <property type="entry name" value="PROTEIN_KINASE_ATP"/>
    <property type="match status" value="1"/>
</dbReference>
<protein>
    <recommendedName>
        <fullName evidence="2">non-specific serine/threonine protein kinase</fullName>
        <ecNumber evidence="2">2.7.11.1</ecNumber>
    </recommendedName>
</protein>
<feature type="domain" description="Protein kinase" evidence="21">
    <location>
        <begin position="152"/>
        <end position="434"/>
    </location>
</feature>
<evidence type="ECO:0000256" key="10">
    <source>
        <dbReference type="ARBA" id="ARBA00022840"/>
    </source>
</evidence>
<dbReference type="EMBL" id="JAYWIO010000003">
    <property type="protein sequence ID" value="KAK7272971.1"/>
    <property type="molecule type" value="Genomic_DNA"/>
</dbReference>
<sequence>MMIIVGNPLVCATGKYPNCHGITLMPMSMNLNNTEDALPSGRPKTHKMAIVFGLSLGCLCLIVLGFGLFIWWRHKNNPQAFFDLKGATIAGVGLVILVVIIFNQKKCLNVIQRKIFKKPGSSLDCKVENFISSNSFLAPKRYNFSEVKKITNSFQNKLGQGGFGVVYKAILQDGRHVAVKVISNSTRCGEEFLNEVASISKTSHVNIVSLLGFCYERNKKALIYEFMSNGSLDKFIYKKGSPDAICTLDWNVLYKIAIGVARGLEYLHRGCNTKILHFDIKPQNILLDEEFCPKICDFGLAKLCKKKESNVSLVGTRGTIGYIAPEVFSRTFGGVSHKSDVFSYGMLIIEMVGGRKNYASGGSHSSEMFFPDWIYKDVEHGNIPANCFVNTKEENDMVLKMALISLWCIQTHPSDRPSMSKVVDMFEGPLHSIPNPPKPVLYYPQKETLSNPDISSSDIHETNSLTIQEFVPLD</sequence>
<feature type="binding site" evidence="18">
    <location>
        <position position="180"/>
    </location>
    <ligand>
        <name>ATP</name>
        <dbReference type="ChEBI" id="CHEBI:30616"/>
    </ligand>
</feature>
<dbReference type="GO" id="GO:0004674">
    <property type="term" value="F:protein serine/threonine kinase activity"/>
    <property type="evidence" value="ECO:0007669"/>
    <property type="project" value="UniProtKB-KW"/>
</dbReference>
<dbReference type="SMART" id="SM00220">
    <property type="entry name" value="S_TKc"/>
    <property type="match status" value="1"/>
</dbReference>
<feature type="transmembrane region" description="Helical" evidence="20">
    <location>
        <begin position="49"/>
        <end position="72"/>
    </location>
</feature>
<dbReference type="PROSITE" id="PS50011">
    <property type="entry name" value="PROTEIN_KINASE_DOM"/>
    <property type="match status" value="1"/>
</dbReference>
<evidence type="ECO:0000256" key="15">
    <source>
        <dbReference type="ARBA" id="ARBA00023180"/>
    </source>
</evidence>
<evidence type="ECO:0000256" key="20">
    <source>
        <dbReference type="SAM" id="Phobius"/>
    </source>
</evidence>
<dbReference type="InterPro" id="IPR045874">
    <property type="entry name" value="LRK10/LRL21-25-like"/>
</dbReference>
<feature type="transmembrane region" description="Helical" evidence="20">
    <location>
        <begin position="84"/>
        <end position="103"/>
    </location>
</feature>
<keyword evidence="14" id="KW-0675">Receptor</keyword>
<evidence type="ECO:0000259" key="21">
    <source>
        <dbReference type="PROSITE" id="PS50011"/>
    </source>
</evidence>
<dbReference type="Proteomes" id="UP001372338">
    <property type="component" value="Unassembled WGS sequence"/>
</dbReference>
<evidence type="ECO:0000256" key="9">
    <source>
        <dbReference type="ARBA" id="ARBA00022777"/>
    </source>
</evidence>
<proteinExistence type="inferred from homology"/>
<reference evidence="22 23" key="1">
    <citation type="submission" date="2024-01" db="EMBL/GenBank/DDBJ databases">
        <title>The genomes of 5 underutilized Papilionoideae crops provide insights into root nodulation and disease resistanc.</title>
        <authorList>
            <person name="Yuan L."/>
        </authorList>
    </citation>
    <scope>NUCLEOTIDE SEQUENCE [LARGE SCALE GENOMIC DNA]</scope>
    <source>
        <strain evidence="22">ZHUSHIDOU_FW_LH</strain>
        <tissue evidence="22">Leaf</tissue>
    </source>
</reference>
<keyword evidence="5" id="KW-0808">Transferase</keyword>
<dbReference type="GO" id="GO:0016020">
    <property type="term" value="C:membrane"/>
    <property type="evidence" value="ECO:0007669"/>
    <property type="project" value="UniProtKB-SubCell"/>
</dbReference>
<dbReference type="FunFam" id="1.10.510.10:FF:000590">
    <property type="entry name" value="PR5-like receptor kinase"/>
    <property type="match status" value="1"/>
</dbReference>
<evidence type="ECO:0000256" key="2">
    <source>
        <dbReference type="ARBA" id="ARBA00012513"/>
    </source>
</evidence>
<evidence type="ECO:0000256" key="5">
    <source>
        <dbReference type="ARBA" id="ARBA00022679"/>
    </source>
</evidence>
<accession>A0AAN9FEP6</accession>
<evidence type="ECO:0000256" key="16">
    <source>
        <dbReference type="ARBA" id="ARBA00047899"/>
    </source>
</evidence>
<evidence type="ECO:0000256" key="11">
    <source>
        <dbReference type="ARBA" id="ARBA00022989"/>
    </source>
</evidence>
<keyword evidence="23" id="KW-1185">Reference proteome</keyword>
<name>A0AAN9FEP6_CROPI</name>
<comment type="caution">
    <text evidence="22">The sequence shown here is derived from an EMBL/GenBank/DDBJ whole genome shotgun (WGS) entry which is preliminary data.</text>
</comment>
<keyword evidence="12 20" id="KW-0472">Membrane</keyword>
<keyword evidence="13" id="KW-1015">Disulfide bond</keyword>
<evidence type="ECO:0000256" key="14">
    <source>
        <dbReference type="ARBA" id="ARBA00023170"/>
    </source>
</evidence>
<dbReference type="Gene3D" id="3.30.200.20">
    <property type="entry name" value="Phosphorylase Kinase, domain 1"/>
    <property type="match status" value="1"/>
</dbReference>
<dbReference type="FunFam" id="3.30.200.20:FF:000059">
    <property type="entry name" value="S-receptor-like serine/threonine-protein kinase"/>
    <property type="match status" value="1"/>
</dbReference>
<organism evidence="22 23">
    <name type="scientific">Crotalaria pallida</name>
    <name type="common">Smooth rattlebox</name>
    <name type="synonym">Crotalaria striata</name>
    <dbReference type="NCBI Taxonomy" id="3830"/>
    <lineage>
        <taxon>Eukaryota</taxon>
        <taxon>Viridiplantae</taxon>
        <taxon>Streptophyta</taxon>
        <taxon>Embryophyta</taxon>
        <taxon>Tracheophyta</taxon>
        <taxon>Spermatophyta</taxon>
        <taxon>Magnoliopsida</taxon>
        <taxon>eudicotyledons</taxon>
        <taxon>Gunneridae</taxon>
        <taxon>Pentapetalae</taxon>
        <taxon>rosids</taxon>
        <taxon>fabids</taxon>
        <taxon>Fabales</taxon>
        <taxon>Fabaceae</taxon>
        <taxon>Papilionoideae</taxon>
        <taxon>50 kb inversion clade</taxon>
        <taxon>genistoids sensu lato</taxon>
        <taxon>core genistoids</taxon>
        <taxon>Crotalarieae</taxon>
        <taxon>Crotalaria</taxon>
    </lineage>
</organism>
<dbReference type="PROSITE" id="PS00108">
    <property type="entry name" value="PROTEIN_KINASE_ST"/>
    <property type="match status" value="1"/>
</dbReference>
<keyword evidence="8 18" id="KW-0547">Nucleotide-binding</keyword>
<dbReference type="EC" id="2.7.11.1" evidence="2"/>
<comment type="subcellular location">
    <subcellularLocation>
        <location evidence="1">Membrane</location>
        <topology evidence="1">Single-pass type I membrane protein</topology>
    </subcellularLocation>
</comment>
<evidence type="ECO:0000313" key="23">
    <source>
        <dbReference type="Proteomes" id="UP001372338"/>
    </source>
</evidence>
<dbReference type="SUPFAM" id="SSF56112">
    <property type="entry name" value="Protein kinase-like (PK-like)"/>
    <property type="match status" value="1"/>
</dbReference>
<keyword evidence="4" id="KW-0245">EGF-like domain</keyword>
<dbReference type="InterPro" id="IPR011009">
    <property type="entry name" value="Kinase-like_dom_sf"/>
</dbReference>
<keyword evidence="15" id="KW-0325">Glycoprotein</keyword>
<dbReference type="InterPro" id="IPR017441">
    <property type="entry name" value="Protein_kinase_ATP_BS"/>
</dbReference>
<evidence type="ECO:0000256" key="1">
    <source>
        <dbReference type="ARBA" id="ARBA00004479"/>
    </source>
</evidence>
<comment type="catalytic activity">
    <reaction evidence="16">
        <text>L-threonyl-[protein] + ATP = O-phospho-L-threonyl-[protein] + ADP + H(+)</text>
        <dbReference type="Rhea" id="RHEA:46608"/>
        <dbReference type="Rhea" id="RHEA-COMP:11060"/>
        <dbReference type="Rhea" id="RHEA-COMP:11605"/>
        <dbReference type="ChEBI" id="CHEBI:15378"/>
        <dbReference type="ChEBI" id="CHEBI:30013"/>
        <dbReference type="ChEBI" id="CHEBI:30616"/>
        <dbReference type="ChEBI" id="CHEBI:61977"/>
        <dbReference type="ChEBI" id="CHEBI:456216"/>
        <dbReference type="EC" id="2.7.11.1"/>
    </reaction>
</comment>
<evidence type="ECO:0000256" key="13">
    <source>
        <dbReference type="ARBA" id="ARBA00023157"/>
    </source>
</evidence>
<evidence type="ECO:0000256" key="7">
    <source>
        <dbReference type="ARBA" id="ARBA00022729"/>
    </source>
</evidence>
<evidence type="ECO:0000256" key="4">
    <source>
        <dbReference type="ARBA" id="ARBA00022536"/>
    </source>
</evidence>
<comment type="similarity">
    <text evidence="19">Belongs to the protein kinase superfamily.</text>
</comment>
<dbReference type="PANTHER" id="PTHR27009">
    <property type="entry name" value="RUST RESISTANCE KINASE LR10-RELATED"/>
    <property type="match status" value="1"/>
</dbReference>
<keyword evidence="9" id="KW-0418">Kinase</keyword>
<evidence type="ECO:0000256" key="8">
    <source>
        <dbReference type="ARBA" id="ARBA00022741"/>
    </source>
</evidence>
<comment type="catalytic activity">
    <reaction evidence="17">
        <text>L-seryl-[protein] + ATP = O-phospho-L-seryl-[protein] + ADP + H(+)</text>
        <dbReference type="Rhea" id="RHEA:17989"/>
        <dbReference type="Rhea" id="RHEA-COMP:9863"/>
        <dbReference type="Rhea" id="RHEA-COMP:11604"/>
        <dbReference type="ChEBI" id="CHEBI:15378"/>
        <dbReference type="ChEBI" id="CHEBI:29999"/>
        <dbReference type="ChEBI" id="CHEBI:30616"/>
        <dbReference type="ChEBI" id="CHEBI:83421"/>
        <dbReference type="ChEBI" id="CHEBI:456216"/>
        <dbReference type="EC" id="2.7.11.1"/>
    </reaction>
</comment>
<dbReference type="InterPro" id="IPR008271">
    <property type="entry name" value="Ser/Thr_kinase_AS"/>
</dbReference>
<evidence type="ECO:0000313" key="22">
    <source>
        <dbReference type="EMBL" id="KAK7272971.1"/>
    </source>
</evidence>
<dbReference type="InterPro" id="IPR000719">
    <property type="entry name" value="Prot_kinase_dom"/>
</dbReference>
<evidence type="ECO:0000256" key="6">
    <source>
        <dbReference type="ARBA" id="ARBA00022692"/>
    </source>
</evidence>
<keyword evidence="6 20" id="KW-0812">Transmembrane</keyword>
<evidence type="ECO:0000256" key="12">
    <source>
        <dbReference type="ARBA" id="ARBA00023136"/>
    </source>
</evidence>
<gene>
    <name evidence="22" type="ORF">RIF29_14016</name>
</gene>